<feature type="region of interest" description="Disordered" evidence="1">
    <location>
        <begin position="94"/>
        <end position="124"/>
    </location>
</feature>
<evidence type="ECO:0000313" key="2">
    <source>
        <dbReference type="EMBL" id="KIJ39304.1"/>
    </source>
</evidence>
<name>A0A0C9UWS6_SPHS4</name>
<protein>
    <submittedName>
        <fullName evidence="2">Uncharacterized protein</fullName>
    </submittedName>
</protein>
<dbReference type="Proteomes" id="UP000054279">
    <property type="component" value="Unassembled WGS sequence"/>
</dbReference>
<evidence type="ECO:0000256" key="1">
    <source>
        <dbReference type="SAM" id="MobiDB-lite"/>
    </source>
</evidence>
<proteinExistence type="predicted"/>
<gene>
    <name evidence="2" type="ORF">M422DRAFT_257910</name>
</gene>
<reference evidence="2 3" key="1">
    <citation type="submission" date="2014-06" db="EMBL/GenBank/DDBJ databases">
        <title>Evolutionary Origins and Diversification of the Mycorrhizal Mutualists.</title>
        <authorList>
            <consortium name="DOE Joint Genome Institute"/>
            <consortium name="Mycorrhizal Genomics Consortium"/>
            <person name="Kohler A."/>
            <person name="Kuo A."/>
            <person name="Nagy L.G."/>
            <person name="Floudas D."/>
            <person name="Copeland A."/>
            <person name="Barry K.W."/>
            <person name="Cichocki N."/>
            <person name="Veneault-Fourrey C."/>
            <person name="LaButti K."/>
            <person name="Lindquist E.A."/>
            <person name="Lipzen A."/>
            <person name="Lundell T."/>
            <person name="Morin E."/>
            <person name="Murat C."/>
            <person name="Riley R."/>
            <person name="Ohm R."/>
            <person name="Sun H."/>
            <person name="Tunlid A."/>
            <person name="Henrissat B."/>
            <person name="Grigoriev I.V."/>
            <person name="Hibbett D.S."/>
            <person name="Martin F."/>
        </authorList>
    </citation>
    <scope>NUCLEOTIDE SEQUENCE [LARGE SCALE GENOMIC DNA]</scope>
    <source>
        <strain evidence="2 3">SS14</strain>
    </source>
</reference>
<dbReference type="EMBL" id="KN837153">
    <property type="protein sequence ID" value="KIJ39304.1"/>
    <property type="molecule type" value="Genomic_DNA"/>
</dbReference>
<organism evidence="2 3">
    <name type="scientific">Sphaerobolus stellatus (strain SS14)</name>
    <dbReference type="NCBI Taxonomy" id="990650"/>
    <lineage>
        <taxon>Eukaryota</taxon>
        <taxon>Fungi</taxon>
        <taxon>Dikarya</taxon>
        <taxon>Basidiomycota</taxon>
        <taxon>Agaricomycotina</taxon>
        <taxon>Agaricomycetes</taxon>
        <taxon>Phallomycetidae</taxon>
        <taxon>Geastrales</taxon>
        <taxon>Sphaerobolaceae</taxon>
        <taxon>Sphaerobolus</taxon>
    </lineage>
</organism>
<dbReference type="HOGENOM" id="CLU_2005390_0_0_1"/>
<sequence>MDNTFPLPSPRPRPRRLDPARVWGHDHRLDLDRRRVRNRLQNRDHALDEDLRRIRNLLHALLLALLHRHSPLYRPHDPPTAFAPPRFHQLHAHLPTAAARSTSAPKAVAPGSSSPQPSFAPILP</sequence>
<evidence type="ECO:0000313" key="3">
    <source>
        <dbReference type="Proteomes" id="UP000054279"/>
    </source>
</evidence>
<keyword evidence="3" id="KW-1185">Reference proteome</keyword>
<accession>A0A0C9UWS6</accession>
<dbReference type="AlphaFoldDB" id="A0A0C9UWS6"/>